<protein>
    <recommendedName>
        <fullName evidence="11">General transcription factor IIH subunit 3</fullName>
    </recommendedName>
    <alternativeName>
        <fullName evidence="11">General transcription factor IIH polypeptide 3</fullName>
    </alternativeName>
</protein>
<evidence type="ECO:0000256" key="8">
    <source>
        <dbReference type="ARBA" id="ARBA00023163"/>
    </source>
</evidence>
<keyword evidence="4 11" id="KW-0227">DNA damage</keyword>
<dbReference type="GO" id="GO:0006289">
    <property type="term" value="P:nucleotide-excision repair"/>
    <property type="evidence" value="ECO:0007669"/>
    <property type="project" value="UniProtKB-UniRule"/>
</dbReference>
<keyword evidence="7 11" id="KW-0805">Transcription regulation</keyword>
<keyword evidence="5 11" id="KW-0863">Zinc-finger</keyword>
<feature type="transmembrane region" description="Helical" evidence="13">
    <location>
        <begin position="238"/>
        <end position="258"/>
    </location>
</feature>
<evidence type="ECO:0000256" key="2">
    <source>
        <dbReference type="ARBA" id="ARBA00005273"/>
    </source>
</evidence>
<organism evidence="15 16">
    <name type="scientific">Branchiostoma lanceolatum</name>
    <name type="common">Common lancelet</name>
    <name type="synonym">Amphioxus lanceolatum</name>
    <dbReference type="NCBI Taxonomy" id="7740"/>
    <lineage>
        <taxon>Eukaryota</taxon>
        <taxon>Metazoa</taxon>
        <taxon>Chordata</taxon>
        <taxon>Cephalochordata</taxon>
        <taxon>Leptocardii</taxon>
        <taxon>Amphioxiformes</taxon>
        <taxon>Branchiostomatidae</taxon>
        <taxon>Branchiostoma</taxon>
    </lineage>
</organism>
<evidence type="ECO:0000256" key="10">
    <source>
        <dbReference type="ARBA" id="ARBA00023242"/>
    </source>
</evidence>
<feature type="transmembrane region" description="Helical" evidence="13">
    <location>
        <begin position="58"/>
        <end position="80"/>
    </location>
</feature>
<evidence type="ECO:0000256" key="7">
    <source>
        <dbReference type="ARBA" id="ARBA00023015"/>
    </source>
</evidence>
<name>A0A8J9YKV7_BRALA</name>
<evidence type="ECO:0000256" key="3">
    <source>
        <dbReference type="ARBA" id="ARBA00022723"/>
    </source>
</evidence>
<accession>A0A8J9YKV7</accession>
<keyword evidence="6 11" id="KW-0862">Zinc</keyword>
<dbReference type="Pfam" id="PF03850">
    <property type="entry name" value="Tfb4"/>
    <property type="match status" value="1"/>
</dbReference>
<evidence type="ECO:0000256" key="5">
    <source>
        <dbReference type="ARBA" id="ARBA00022771"/>
    </source>
</evidence>
<evidence type="ECO:0000313" key="15">
    <source>
        <dbReference type="EMBL" id="CAH1232208.1"/>
    </source>
</evidence>
<comment type="similarity">
    <text evidence="2 11">Belongs to the TFB4 family.</text>
</comment>
<feature type="region of interest" description="Disordered" evidence="12">
    <location>
        <begin position="1"/>
        <end position="34"/>
    </location>
</feature>
<evidence type="ECO:0000313" key="16">
    <source>
        <dbReference type="Proteomes" id="UP000838412"/>
    </source>
</evidence>
<dbReference type="SUPFAM" id="SSF103481">
    <property type="entry name" value="Multidrug resistance efflux transporter EmrE"/>
    <property type="match status" value="1"/>
</dbReference>
<dbReference type="Pfam" id="PF00892">
    <property type="entry name" value="EamA"/>
    <property type="match status" value="1"/>
</dbReference>
<evidence type="ECO:0000256" key="12">
    <source>
        <dbReference type="SAM" id="MobiDB-lite"/>
    </source>
</evidence>
<feature type="transmembrane region" description="Helical" evidence="13">
    <location>
        <begin position="120"/>
        <end position="144"/>
    </location>
</feature>
<feature type="compositionally biased region" description="Basic and acidic residues" evidence="12">
    <location>
        <begin position="18"/>
        <end position="30"/>
    </location>
</feature>
<comment type="subunit">
    <text evidence="11">Part of a TFIID-containing RNA polymerase II pre-initiation complex that is composed of TBP and at least GTF2A1, GTF2A2, GTF2E1, GTF2E2, GTF2F1, GTF2H2, GTF2H3, GTF2H4, GTF2H5, GTF2B, TCEA1, ERCC2, ERCC3, TAF1, TAF2, TAF3, TAF4, TAF5, TAF6, TAF7, TAF8, TAF9, TAF10, TAF11, TAF12 and TAF13. Component of the 7-subunit TFIIH core complex composed of XPB/ERCC3, XPD/ERCC2, GTF2H1, GTF2H2, GTF2H3, GTF2H4 and GTF2H5, which is active in NER. The core complex associates with the 3-subunit CDK-activating kinase (CAK) module composed of CCNH/cyclin H, CDK7 and MNAT1 to form the 10-subunit holoenzyme (holo-TFIIH) active in transcription. Interacts with RARA; the interaction requires prior phosphorylation of RARA on 'Ser-369' which then enhances interaction of RARA with CDK7.</text>
</comment>
<evidence type="ECO:0000256" key="1">
    <source>
        <dbReference type="ARBA" id="ARBA00004123"/>
    </source>
</evidence>
<reference evidence="15" key="1">
    <citation type="submission" date="2022-01" db="EMBL/GenBank/DDBJ databases">
        <authorList>
            <person name="Braso-Vives M."/>
        </authorList>
    </citation>
    <scope>NUCLEOTIDE SEQUENCE</scope>
</reference>
<dbReference type="GO" id="GO:0006355">
    <property type="term" value="P:regulation of DNA-templated transcription"/>
    <property type="evidence" value="ECO:0007669"/>
    <property type="project" value="InterPro"/>
</dbReference>
<keyword evidence="10 11" id="KW-0539">Nucleus</keyword>
<dbReference type="InterPro" id="IPR004600">
    <property type="entry name" value="TFIIH_Tfb4/GTF2H3"/>
</dbReference>
<evidence type="ECO:0000256" key="9">
    <source>
        <dbReference type="ARBA" id="ARBA00023204"/>
    </source>
</evidence>
<comment type="function">
    <text evidence="11">Component of the general transcription and DNA repair factor IIH (TFIIH) core complex, which is involved in general and transcription-coupled nucleotide excision repair (NER) of damaged DNA and, when complexed to CAK, in RNA transcription by RNA polymerase II. In NER, TFIIH acts by opening DNA around the lesion to allow the excision of the damaged oligonucleotide and its replacement by a new DNA fragment. In transcription, TFIIH has an essential role in transcription initiation. When the pre-initiation complex (PIC) has been established, TFIIH is required for promoter opening and promoter escape. Phosphorylation of the C-terminal tail (CTD) of the largest subunit of RNA polymerase II by the kinase module CAK controls the initiation of transcription.</text>
</comment>
<sequence>MADTTGMEAPASESLNDPSDKKKEGTEESHGSAQQFDGVAESLKGVTKNWSELKAAEGIMAAMFSGVLITIASICTRLAGDEGMPAIHAVFMNELMAAIVFLPIPFLLGTPVTGNTWVTLIMLLILGVGRMIAFICFFISVLYIPPANSFVIRHGIIPLLTASMEVLFLRVAPSAAEWVGIGLSIIGVILTASGRSWLKEDEELYLNILGNMLAVISAFGLAGLIIMTRYLLKTLPMWTLLFYIKLIGIMVAFPLLFLDPPFSGMNSNLSYYLDYPVSSHLTCVLFEEQHENMYGRHSCGHLRTLLLTPHKLLKDLCKTGEENLLVVIIDCNPVWWGRRQQQQAEPAQIVLSHCLDAIQVFVNSYLMLSHRNRVAVIASHTSKTHFLYPKNVPDPRLDQRRGEDGRYEQFATVDDTVVEEIKQLMTSDTATSELKTDTLLAGSLAVALCYIHRLEKEYQTGQQLNSRVLVIKAAEDSPSQYMNLMNIIFTAQKQNVVIDACILDKESGLLQQACDITGGVYLKIPQMSGLLQYLLWVFLPDLSMREVMALPPKVQVDYRAACFCHRTLIDIGYVCSVCLSIFCSFSPICSTCETAFKLAKPPMFKSKKKKRSLQNGGPSTSLL</sequence>
<evidence type="ECO:0000256" key="6">
    <source>
        <dbReference type="ARBA" id="ARBA00022833"/>
    </source>
</evidence>
<gene>
    <name evidence="15" type="primary">GTF2H3</name>
    <name evidence="15" type="ORF">BLAG_LOCUS1442</name>
</gene>
<keyword evidence="13" id="KW-0472">Membrane</keyword>
<dbReference type="AlphaFoldDB" id="A0A8J9YKV7"/>
<keyword evidence="16" id="KW-1185">Reference proteome</keyword>
<keyword evidence="13" id="KW-1133">Transmembrane helix</keyword>
<dbReference type="InterPro" id="IPR000620">
    <property type="entry name" value="EamA_dom"/>
</dbReference>
<feature type="domain" description="EamA" evidence="14">
    <location>
        <begin position="58"/>
        <end position="191"/>
    </location>
</feature>
<feature type="transmembrane region" description="Helical" evidence="13">
    <location>
        <begin position="86"/>
        <end position="108"/>
    </location>
</feature>
<evidence type="ECO:0000256" key="11">
    <source>
        <dbReference type="RuleBase" id="RU368090"/>
    </source>
</evidence>
<dbReference type="PANTHER" id="PTHR12831:SF0">
    <property type="entry name" value="GENERAL TRANSCRIPTION FACTOR IIH SUBUNIT 3"/>
    <property type="match status" value="1"/>
</dbReference>
<dbReference type="GO" id="GO:0016020">
    <property type="term" value="C:membrane"/>
    <property type="evidence" value="ECO:0007669"/>
    <property type="project" value="InterPro"/>
</dbReference>
<feature type="transmembrane region" description="Helical" evidence="13">
    <location>
        <begin position="178"/>
        <end position="198"/>
    </location>
</feature>
<dbReference type="GO" id="GO:0005675">
    <property type="term" value="C:transcription factor TFIIH holo complex"/>
    <property type="evidence" value="ECO:0007669"/>
    <property type="project" value="UniProtKB-UniRule"/>
</dbReference>
<evidence type="ECO:0000259" key="14">
    <source>
        <dbReference type="Pfam" id="PF00892"/>
    </source>
</evidence>
<comment type="subcellular location">
    <subcellularLocation>
        <location evidence="1 11">Nucleus</location>
    </subcellularLocation>
</comment>
<dbReference type="Proteomes" id="UP000838412">
    <property type="component" value="Chromosome 1"/>
</dbReference>
<dbReference type="GO" id="GO:0000439">
    <property type="term" value="C:transcription factor TFIIH core complex"/>
    <property type="evidence" value="ECO:0007669"/>
    <property type="project" value="UniProtKB-UniRule"/>
</dbReference>
<dbReference type="InterPro" id="IPR036465">
    <property type="entry name" value="vWFA_dom_sf"/>
</dbReference>
<dbReference type="OrthoDB" id="17307at2759"/>
<evidence type="ECO:0000256" key="4">
    <source>
        <dbReference type="ARBA" id="ARBA00022763"/>
    </source>
</evidence>
<dbReference type="GO" id="GO:0008270">
    <property type="term" value="F:zinc ion binding"/>
    <property type="evidence" value="ECO:0007669"/>
    <property type="project" value="UniProtKB-KW"/>
</dbReference>
<dbReference type="EMBL" id="OV696686">
    <property type="protein sequence ID" value="CAH1232208.1"/>
    <property type="molecule type" value="Genomic_DNA"/>
</dbReference>
<dbReference type="InterPro" id="IPR037185">
    <property type="entry name" value="EmrE-like"/>
</dbReference>
<evidence type="ECO:0000256" key="13">
    <source>
        <dbReference type="SAM" id="Phobius"/>
    </source>
</evidence>
<feature type="transmembrane region" description="Helical" evidence="13">
    <location>
        <begin position="204"/>
        <end position="226"/>
    </location>
</feature>
<proteinExistence type="inferred from homology"/>
<keyword evidence="3 11" id="KW-0479">Metal-binding</keyword>
<keyword evidence="8 11" id="KW-0804">Transcription</keyword>
<keyword evidence="9 11" id="KW-0234">DNA repair</keyword>
<keyword evidence="13" id="KW-0812">Transmembrane</keyword>
<dbReference type="PANTHER" id="PTHR12831">
    <property type="entry name" value="TRANSCRIPTION INITIATION FACTOR IIH TFIIH , POLYPEPTIDE 3-RELATED"/>
    <property type="match status" value="1"/>
</dbReference>
<dbReference type="Gene3D" id="3.40.50.410">
    <property type="entry name" value="von Willebrand factor, type A domain"/>
    <property type="match status" value="1"/>
</dbReference>